<dbReference type="InterPro" id="IPR005232">
    <property type="entry name" value="LarE"/>
</dbReference>
<name>A0ABT2S8J5_9FIRM</name>
<dbReference type="PIRSF" id="PIRSF006661">
    <property type="entry name" value="PP-lp_UCP006661"/>
    <property type="match status" value="1"/>
</dbReference>
<evidence type="ECO:0000313" key="2">
    <source>
        <dbReference type="EMBL" id="MCU6700910.1"/>
    </source>
</evidence>
<comment type="caution">
    <text evidence="2">The sequence shown here is derived from an EMBL/GenBank/DDBJ whole genome shotgun (WGS) entry which is preliminary data.</text>
</comment>
<dbReference type="InterPro" id="IPR022310">
    <property type="entry name" value="NAD/GMP_synthase"/>
</dbReference>
<dbReference type="Gene3D" id="3.40.50.620">
    <property type="entry name" value="HUPs"/>
    <property type="match status" value="1"/>
</dbReference>
<dbReference type="Proteomes" id="UP001207605">
    <property type="component" value="Unassembled WGS sequence"/>
</dbReference>
<organism evidence="2 3">
    <name type="scientific">Dorea ammoniilytica</name>
    <dbReference type="NCBI Taxonomy" id="2981788"/>
    <lineage>
        <taxon>Bacteria</taxon>
        <taxon>Bacillati</taxon>
        <taxon>Bacillota</taxon>
        <taxon>Clostridia</taxon>
        <taxon>Lachnospirales</taxon>
        <taxon>Lachnospiraceae</taxon>
        <taxon>Dorea</taxon>
    </lineage>
</organism>
<gene>
    <name evidence="2" type="primary">larE</name>
    <name evidence="2" type="ORF">OCV65_11790</name>
</gene>
<feature type="domain" description="NAD/GMP synthase" evidence="1">
    <location>
        <begin position="7"/>
        <end position="87"/>
    </location>
</feature>
<dbReference type="RefSeq" id="WP_262582217.1">
    <property type="nucleotide sequence ID" value="NZ_JAOQJV010000020.1"/>
</dbReference>
<dbReference type="Pfam" id="PF02540">
    <property type="entry name" value="NAD_synthase"/>
    <property type="match status" value="1"/>
</dbReference>
<dbReference type="GO" id="GO:0016740">
    <property type="term" value="F:transferase activity"/>
    <property type="evidence" value="ECO:0007669"/>
    <property type="project" value="UniProtKB-KW"/>
</dbReference>
<dbReference type="PANTHER" id="PTHR43169:SF2">
    <property type="entry name" value="NAD_GMP SYNTHASE DOMAIN-CONTAINING PROTEIN"/>
    <property type="match status" value="1"/>
</dbReference>
<sequence>MTYEEKKQKLQEQMLVYAQGDMLVAFSGGVDSSLILKLAVQAATKTGHKVYGIMVHTMLHPMGEVEDARVTAEQIGAEFRVLEIDELKGADILDNPVDRCYRCKKYLFRNLIEEGKKLGVSVMMEGTNEDDLHVYRPGLRAIRELGIHSPLAEAGMTKAEVRRLAGELGVSVSNKPSMPCLATRFPYGTRISYEAMRKVDEGEAFIRSLGFYNVRLRIHNDVARIEVDVNEMPHLLEHCEQIVAKLKNLGYDYITVDLEGFRSGSMDLHVKK</sequence>
<dbReference type="InterPro" id="IPR014729">
    <property type="entry name" value="Rossmann-like_a/b/a_fold"/>
</dbReference>
<proteinExistence type="predicted"/>
<dbReference type="InterPro" id="IPR052188">
    <property type="entry name" value="Ni-pincer_cofactor_biosynth"/>
</dbReference>
<evidence type="ECO:0000313" key="3">
    <source>
        <dbReference type="Proteomes" id="UP001207605"/>
    </source>
</evidence>
<accession>A0ABT2S8J5</accession>
<reference evidence="2 3" key="1">
    <citation type="journal article" date="2021" name="ISME Commun">
        <title>Automated analysis of genomic sequences facilitates high-throughput and comprehensive description of bacteria.</title>
        <authorList>
            <person name="Hitch T.C.A."/>
        </authorList>
    </citation>
    <scope>NUCLEOTIDE SEQUENCE [LARGE SCALE GENOMIC DNA]</scope>
    <source>
        <strain evidence="2 3">Sanger_02</strain>
    </source>
</reference>
<protein>
    <submittedName>
        <fullName evidence="2">ATP-dependent sacrificial sulfur transferase LarE</fullName>
    </submittedName>
</protein>
<dbReference type="EMBL" id="JAOQJV010000020">
    <property type="protein sequence ID" value="MCU6700910.1"/>
    <property type="molecule type" value="Genomic_DNA"/>
</dbReference>
<dbReference type="PANTHER" id="PTHR43169">
    <property type="entry name" value="EXSB FAMILY PROTEIN"/>
    <property type="match status" value="1"/>
</dbReference>
<dbReference type="CDD" id="cd01990">
    <property type="entry name" value="LarE-like"/>
    <property type="match status" value="1"/>
</dbReference>
<keyword evidence="3" id="KW-1185">Reference proteome</keyword>
<evidence type="ECO:0000259" key="1">
    <source>
        <dbReference type="Pfam" id="PF02540"/>
    </source>
</evidence>
<keyword evidence="2" id="KW-0808">Transferase</keyword>
<dbReference type="NCBIfam" id="TIGR00268">
    <property type="entry name" value="ATP-dependent sacrificial sulfur transferase LarE"/>
    <property type="match status" value="1"/>
</dbReference>
<dbReference type="SUPFAM" id="SSF52402">
    <property type="entry name" value="Adenine nucleotide alpha hydrolases-like"/>
    <property type="match status" value="1"/>
</dbReference>